<comment type="similarity">
    <text evidence="4 10">Belongs to the OST1 family.</text>
</comment>
<evidence type="ECO:0000313" key="12">
    <source>
        <dbReference type="EMBL" id="KAF1797459.1"/>
    </source>
</evidence>
<sequence length="566" mass="63738">MRIVVVLWKTLLLLLAIVGCVGAFNATVLSKDYDNDRIIRVIDVSSSVVKEEIGIRANYLGSEPTQVYYFVLPAVIYRDVASMEAFLKHKSKDPLTMALAGFDQEQQLYVYEIQLQEPLEHSNQVKLGVKLTYTHQIRPLPEKIPQVSKQHVTYANNIFMLSPYHTSDIKTTFTFPTTNIVSFTGGEPHHQGQQTQNSVVYGPFSDIPPLHASACRFHYEYKSPIIAITKLKRHVQVSHWGGKVSVEEDYAIQHNGARLDKEFSRLQYQLTSHVLDQTNVLTNLVFDLPASAQDAYFRDEVGNVSTSHFRREKTKSVLEIEPRFPLFGGWGTTFYFGYDAALKDFVRLVKGKYMLKLDFVNNIRDMTADQVELTVVLPEGASHIDVVPPSSFDMDEIVHTKYYTYFDSTGRPAVVFHKANVISDHERPLFISYEYSVVRLLQKPAVASIGFFLVSLLSILVSKVPWKIGREQEEAIATIQLHKHEPTVVIKKSATAHTSARKRSATPVSRESSPFPVFVDENAVAANTRARKPHVEPVLLEDALPKKSSSPAAASKKKKASKKTGK</sequence>
<proteinExistence type="inferred from homology"/>
<feature type="compositionally biased region" description="Basic residues" evidence="11">
    <location>
        <begin position="555"/>
        <end position="566"/>
    </location>
</feature>
<keyword evidence="8" id="KW-1133">Transmembrane helix</keyword>
<comment type="function">
    <text evidence="1 10">Subunit of the oligosaccharyl transferase (OST) complex that catalyzes the initial transfer of a defined glycan (Glc(3)Man(9)GlcNAc(2) in eukaryotes) from the lipid carrier dolichol-pyrophosphate to an asparagine residue within an Asn-X-Ser/Thr consensus motif in nascent polypeptide chains, the first step in protein N-glycosylation. N-glycosylation occurs cotranslationally and the complex associates with the Sec61 complex at the channel-forming translocon complex that mediates protein translocation across the endoplasmic reticulum (ER). All subunits are required for a maximal enzyme activity.</text>
</comment>
<evidence type="ECO:0000256" key="3">
    <source>
        <dbReference type="ARBA" id="ARBA00004922"/>
    </source>
</evidence>
<comment type="subcellular location">
    <subcellularLocation>
        <location evidence="2 10">Endoplasmic reticulum membrane</location>
        <topology evidence="2 10">Single-pass type I membrane protein</topology>
    </subcellularLocation>
</comment>
<keyword evidence="5" id="KW-0812">Transmembrane</keyword>
<dbReference type="EMBL" id="JAAECE010000009">
    <property type="protein sequence ID" value="KAF1797459.1"/>
    <property type="molecule type" value="Genomic_DNA"/>
</dbReference>
<dbReference type="PROSITE" id="PS51257">
    <property type="entry name" value="PROKAR_LIPOPROTEIN"/>
    <property type="match status" value="1"/>
</dbReference>
<evidence type="ECO:0000256" key="4">
    <source>
        <dbReference type="ARBA" id="ARBA00008905"/>
    </source>
</evidence>
<gene>
    <name evidence="12" type="ORF">FB192DRAFT_1430737</name>
</gene>
<dbReference type="Proteomes" id="UP000469890">
    <property type="component" value="Unassembled WGS sequence"/>
</dbReference>
<dbReference type="GO" id="GO:0018279">
    <property type="term" value="P:protein N-linked glycosylation via asparagine"/>
    <property type="evidence" value="ECO:0007669"/>
    <property type="project" value="TreeGrafter"/>
</dbReference>
<comment type="pathway">
    <text evidence="3 10">Protein modification; protein glycosylation.</text>
</comment>
<evidence type="ECO:0000313" key="13">
    <source>
        <dbReference type="Proteomes" id="UP000469890"/>
    </source>
</evidence>
<keyword evidence="7 10" id="KW-0256">Endoplasmic reticulum</keyword>
<feature type="chain" id="PRO_5034934205" description="Dolichyl-diphosphooligosaccharide--protein glycosyltransferase subunit 1" evidence="10">
    <location>
        <begin position="24"/>
        <end position="566"/>
    </location>
</feature>
<feature type="region of interest" description="Disordered" evidence="11">
    <location>
        <begin position="493"/>
        <end position="512"/>
    </location>
</feature>
<accession>A0A8H4B8G4</accession>
<dbReference type="InterPro" id="IPR007676">
    <property type="entry name" value="Ribophorin_I"/>
</dbReference>
<evidence type="ECO:0000256" key="5">
    <source>
        <dbReference type="ARBA" id="ARBA00022692"/>
    </source>
</evidence>
<evidence type="ECO:0000256" key="1">
    <source>
        <dbReference type="ARBA" id="ARBA00002791"/>
    </source>
</evidence>
<comment type="subunit">
    <text evidence="10">Component of the oligosaccharyltransferase (OST) complex.</text>
</comment>
<dbReference type="UniPathway" id="UPA00378"/>
<evidence type="ECO:0000256" key="6">
    <source>
        <dbReference type="ARBA" id="ARBA00022729"/>
    </source>
</evidence>
<reference evidence="12 13" key="1">
    <citation type="submission" date="2019-09" db="EMBL/GenBank/DDBJ databases">
        <authorList>
            <consortium name="DOE Joint Genome Institute"/>
            <person name="Mondo S.J."/>
            <person name="Navarro-Mendoza M.I."/>
            <person name="Perez-Arques C."/>
            <person name="Panchal S."/>
            <person name="Nicolas F.E."/>
            <person name="Ganguly P."/>
            <person name="Pangilinan J."/>
            <person name="Grigoriev I."/>
            <person name="Heitman J."/>
            <person name="Sanya K."/>
            <person name="Garre V."/>
        </authorList>
    </citation>
    <scope>NUCLEOTIDE SEQUENCE [LARGE SCALE GENOMIC DNA]</scope>
    <source>
        <strain evidence="12 13">MU402</strain>
    </source>
</reference>
<name>A0A8H4B8G4_MUCCL</name>
<evidence type="ECO:0000256" key="9">
    <source>
        <dbReference type="ARBA" id="ARBA00023136"/>
    </source>
</evidence>
<keyword evidence="9" id="KW-0472">Membrane</keyword>
<evidence type="ECO:0000256" key="10">
    <source>
        <dbReference type="RuleBase" id="RU361143"/>
    </source>
</evidence>
<dbReference type="PANTHER" id="PTHR21049:SF0">
    <property type="entry name" value="DOLICHYL-DIPHOSPHOOLIGOSACCHARIDE--PROTEIN GLYCOSYLTRANSFERASE SUBUNIT 1"/>
    <property type="match status" value="1"/>
</dbReference>
<evidence type="ECO:0000256" key="11">
    <source>
        <dbReference type="SAM" id="MobiDB-lite"/>
    </source>
</evidence>
<keyword evidence="6 10" id="KW-0732">Signal</keyword>
<dbReference type="AlphaFoldDB" id="A0A8H4B8G4"/>
<evidence type="ECO:0000256" key="2">
    <source>
        <dbReference type="ARBA" id="ARBA00004115"/>
    </source>
</evidence>
<dbReference type="GO" id="GO:0008250">
    <property type="term" value="C:oligosaccharyltransferase complex"/>
    <property type="evidence" value="ECO:0007669"/>
    <property type="project" value="UniProtKB-UniRule"/>
</dbReference>
<dbReference type="PANTHER" id="PTHR21049">
    <property type="entry name" value="RIBOPHORIN I"/>
    <property type="match status" value="1"/>
</dbReference>
<feature type="region of interest" description="Disordered" evidence="11">
    <location>
        <begin position="526"/>
        <end position="566"/>
    </location>
</feature>
<evidence type="ECO:0000256" key="7">
    <source>
        <dbReference type="ARBA" id="ARBA00022824"/>
    </source>
</evidence>
<dbReference type="Pfam" id="PF04597">
    <property type="entry name" value="Ribophorin_I"/>
    <property type="match status" value="1"/>
</dbReference>
<feature type="signal peptide" evidence="10">
    <location>
        <begin position="1"/>
        <end position="23"/>
    </location>
</feature>
<organism evidence="12 13">
    <name type="scientific">Mucor circinelloides f. lusitanicus</name>
    <name type="common">Mucor racemosus var. lusitanicus</name>
    <dbReference type="NCBI Taxonomy" id="29924"/>
    <lineage>
        <taxon>Eukaryota</taxon>
        <taxon>Fungi</taxon>
        <taxon>Fungi incertae sedis</taxon>
        <taxon>Mucoromycota</taxon>
        <taxon>Mucoromycotina</taxon>
        <taxon>Mucoromycetes</taxon>
        <taxon>Mucorales</taxon>
        <taxon>Mucorineae</taxon>
        <taxon>Mucoraceae</taxon>
        <taxon>Mucor</taxon>
    </lineage>
</organism>
<evidence type="ECO:0000256" key="8">
    <source>
        <dbReference type="ARBA" id="ARBA00022989"/>
    </source>
</evidence>
<comment type="caution">
    <text evidence="12">The sequence shown here is derived from an EMBL/GenBank/DDBJ whole genome shotgun (WGS) entry which is preliminary data.</text>
</comment>
<protein>
    <recommendedName>
        <fullName evidence="10">Dolichyl-diphosphooligosaccharide--protein glycosyltransferase subunit 1</fullName>
    </recommendedName>
</protein>